<accession>A0A846Y647</accession>
<keyword evidence="2" id="KW-1185">Reference proteome</keyword>
<sequence length="346" mass="37415">MGKLRVIQWTTGKVGTLSLRGILDDPRLELAGVYAYSADKAGADAGTLCGRPETGVLATGDIDELVALGADTVLYTPFMADLDHAVRLLESGLDVVSTNLFLNVGGIAGETEQRLRQACERGDSSLYITGINPGWINTMTAAMTAVCRDVQLVSISESADVSVYESAETWKALGMSFPEATPEVIDIAKLWLSTFRDAVGRMAAALRYELDDMEFFIEHATASKRVDLGWFCMEKDTIAAIRAGWNGKVAGKTVVQSKVAWYLTKELNADWDFLDDHYQVVIEGEPEVHTRIRFVPPETWGNHEWDTMTAMPAVSAVLDVAAAPAGILGLQDVGLPTAPAGIWSNG</sequence>
<evidence type="ECO:0008006" key="3">
    <source>
        <dbReference type="Google" id="ProtNLM"/>
    </source>
</evidence>
<dbReference type="EMBL" id="JAAXOP010000017">
    <property type="protein sequence ID" value="NKY53372.1"/>
    <property type="molecule type" value="Genomic_DNA"/>
</dbReference>
<protein>
    <recommendedName>
        <fullName evidence="3">Dihydrodipicolinate reductase</fullName>
    </recommendedName>
</protein>
<gene>
    <name evidence="1" type="ORF">HGA08_24550</name>
</gene>
<evidence type="ECO:0000313" key="2">
    <source>
        <dbReference type="Proteomes" id="UP000565711"/>
    </source>
</evidence>
<dbReference type="InterPro" id="IPR036291">
    <property type="entry name" value="NAD(P)-bd_dom_sf"/>
</dbReference>
<evidence type="ECO:0000313" key="1">
    <source>
        <dbReference type="EMBL" id="NKY53372.1"/>
    </source>
</evidence>
<dbReference type="AlphaFoldDB" id="A0A846Y647"/>
<dbReference type="CDD" id="cd24146">
    <property type="entry name" value="nat-AmDH_N_like"/>
    <property type="match status" value="1"/>
</dbReference>
<dbReference type="RefSeq" id="WP_067878588.1">
    <property type="nucleotide sequence ID" value="NZ_JAAXOP010000017.1"/>
</dbReference>
<dbReference type="Proteomes" id="UP000565711">
    <property type="component" value="Unassembled WGS sequence"/>
</dbReference>
<dbReference type="SUPFAM" id="SSF51735">
    <property type="entry name" value="NAD(P)-binding Rossmann-fold domains"/>
    <property type="match status" value="1"/>
</dbReference>
<organism evidence="1 2">
    <name type="scientific">Nocardia vermiculata</name>
    <dbReference type="NCBI Taxonomy" id="257274"/>
    <lineage>
        <taxon>Bacteria</taxon>
        <taxon>Bacillati</taxon>
        <taxon>Actinomycetota</taxon>
        <taxon>Actinomycetes</taxon>
        <taxon>Mycobacteriales</taxon>
        <taxon>Nocardiaceae</taxon>
        <taxon>Nocardia</taxon>
    </lineage>
</organism>
<name>A0A846Y647_9NOCA</name>
<reference evidence="1 2" key="1">
    <citation type="submission" date="2020-04" db="EMBL/GenBank/DDBJ databases">
        <title>MicrobeNet Type strains.</title>
        <authorList>
            <person name="Nicholson A.C."/>
        </authorList>
    </citation>
    <scope>NUCLEOTIDE SEQUENCE [LARGE SCALE GENOMIC DNA]</scope>
    <source>
        <strain evidence="1 2">JCM 12354</strain>
    </source>
</reference>
<dbReference type="Gene3D" id="3.40.50.720">
    <property type="entry name" value="NAD(P)-binding Rossmann-like Domain"/>
    <property type="match status" value="1"/>
</dbReference>
<proteinExistence type="predicted"/>
<comment type="caution">
    <text evidence="1">The sequence shown here is derived from an EMBL/GenBank/DDBJ whole genome shotgun (WGS) entry which is preliminary data.</text>
</comment>